<reference evidence="4 5" key="1">
    <citation type="submission" date="2016-10" db="EMBL/GenBank/DDBJ databases">
        <authorList>
            <person name="de Groot N.N."/>
        </authorList>
    </citation>
    <scope>NUCLEOTIDE SEQUENCE [LARGE SCALE GENOMIC DNA]</scope>
    <source>
        <strain evidence="4 5">DSM 24956</strain>
    </source>
</reference>
<dbReference type="InterPro" id="IPR026444">
    <property type="entry name" value="Secre_tail"/>
</dbReference>
<feature type="signal peptide" evidence="2">
    <location>
        <begin position="1"/>
        <end position="22"/>
    </location>
</feature>
<protein>
    <submittedName>
        <fullName evidence="4">Por secretion system C-terminal sorting domain-containing protein</fullName>
    </submittedName>
</protein>
<sequence>MKQFYNGTILAICLIVFNFTQAQTYNINSSGNGDCGTGGIDGPYICATYGQPAVDLGTFTDTNAPGEEITSMTLVVYNACNGEFEIFLNGVSIATGTNSGTGCSCETIASNSNITNTIDVTLTPAIIAAYVAGGSNTLSVSTSISTQCFYGADVTVTTGTLDVNELDYSTVKIFPNPVLDRITVKGLIKSENYKIYDIIGNEILKGEIDSDKEIEFKNFAKGLYYLKFENGNTLKFIKR</sequence>
<dbReference type="NCBIfam" id="TIGR04183">
    <property type="entry name" value="Por_Secre_tail"/>
    <property type="match status" value="1"/>
</dbReference>
<proteinExistence type="predicted"/>
<dbReference type="AlphaFoldDB" id="A0A1H3E838"/>
<feature type="domain" description="Secretion system C-terminal sorting" evidence="3">
    <location>
        <begin position="173"/>
        <end position="234"/>
    </location>
</feature>
<evidence type="ECO:0000313" key="4">
    <source>
        <dbReference type="EMBL" id="SDX74932.1"/>
    </source>
</evidence>
<organism evidence="4 5">
    <name type="scientific">Lutibacter oricola</name>
    <dbReference type="NCBI Taxonomy" id="762486"/>
    <lineage>
        <taxon>Bacteria</taxon>
        <taxon>Pseudomonadati</taxon>
        <taxon>Bacteroidota</taxon>
        <taxon>Flavobacteriia</taxon>
        <taxon>Flavobacteriales</taxon>
        <taxon>Flavobacteriaceae</taxon>
        <taxon>Lutibacter</taxon>
    </lineage>
</organism>
<gene>
    <name evidence="4" type="ORF">SAMN05444411_1098</name>
</gene>
<keyword evidence="5" id="KW-1185">Reference proteome</keyword>
<feature type="chain" id="PRO_5011518833" evidence="2">
    <location>
        <begin position="23"/>
        <end position="239"/>
    </location>
</feature>
<evidence type="ECO:0000313" key="5">
    <source>
        <dbReference type="Proteomes" id="UP000199595"/>
    </source>
</evidence>
<dbReference type="RefSeq" id="WP_090124705.1">
    <property type="nucleotide sequence ID" value="NZ_FNNJ01000009.1"/>
</dbReference>
<dbReference type="STRING" id="762486.SAMN05444411_1098"/>
<dbReference type="Pfam" id="PF18962">
    <property type="entry name" value="Por_Secre_tail"/>
    <property type="match status" value="1"/>
</dbReference>
<dbReference type="EMBL" id="FNNJ01000009">
    <property type="protein sequence ID" value="SDX74932.1"/>
    <property type="molecule type" value="Genomic_DNA"/>
</dbReference>
<dbReference type="Proteomes" id="UP000199595">
    <property type="component" value="Unassembled WGS sequence"/>
</dbReference>
<accession>A0A1H3E838</accession>
<evidence type="ECO:0000256" key="1">
    <source>
        <dbReference type="ARBA" id="ARBA00022729"/>
    </source>
</evidence>
<evidence type="ECO:0000256" key="2">
    <source>
        <dbReference type="SAM" id="SignalP"/>
    </source>
</evidence>
<evidence type="ECO:0000259" key="3">
    <source>
        <dbReference type="Pfam" id="PF18962"/>
    </source>
</evidence>
<name>A0A1H3E838_9FLAO</name>
<dbReference type="OrthoDB" id="977776at2"/>
<keyword evidence="1 2" id="KW-0732">Signal</keyword>